<evidence type="ECO:0000259" key="5">
    <source>
        <dbReference type="Pfam" id="PF13407"/>
    </source>
</evidence>
<evidence type="ECO:0000256" key="3">
    <source>
        <dbReference type="ARBA" id="ARBA00022729"/>
    </source>
</evidence>
<keyword evidence="3 4" id="KW-0732">Signal</keyword>
<keyword evidence="7" id="KW-1185">Reference proteome</keyword>
<dbReference type="Proteomes" id="UP000831304">
    <property type="component" value="Chromosome"/>
</dbReference>
<name>A0ABY4AV36_9MICO</name>
<feature type="domain" description="Periplasmic binding protein" evidence="5">
    <location>
        <begin position="45"/>
        <end position="305"/>
    </location>
</feature>
<feature type="signal peptide" evidence="4">
    <location>
        <begin position="1"/>
        <end position="25"/>
    </location>
</feature>
<dbReference type="InterPro" id="IPR028082">
    <property type="entry name" value="Peripla_BP_I"/>
</dbReference>
<dbReference type="Pfam" id="PF13407">
    <property type="entry name" value="Peripla_BP_4"/>
    <property type="match status" value="1"/>
</dbReference>
<evidence type="ECO:0000256" key="2">
    <source>
        <dbReference type="ARBA" id="ARBA00007639"/>
    </source>
</evidence>
<protein>
    <submittedName>
        <fullName evidence="6">Sugar ABC transporter substrate-binding protein</fullName>
    </submittedName>
</protein>
<reference evidence="6 7" key="1">
    <citation type="submission" date="2022-03" db="EMBL/GenBank/DDBJ databases">
        <title>Agromyces sp. isolated from the gut of P. brevitarsis seulensis larvae.</title>
        <authorList>
            <person name="Won M."/>
            <person name="Kwon S.-W."/>
        </authorList>
    </citation>
    <scope>NUCLEOTIDE SEQUENCE [LARGE SCALE GENOMIC DNA]</scope>
    <source>
        <strain evidence="6 7">KACC 16215</strain>
    </source>
</reference>
<evidence type="ECO:0000256" key="4">
    <source>
        <dbReference type="SAM" id="SignalP"/>
    </source>
</evidence>
<evidence type="ECO:0000256" key="1">
    <source>
        <dbReference type="ARBA" id="ARBA00004196"/>
    </source>
</evidence>
<gene>
    <name evidence="6" type="ORF">MTP13_04475</name>
</gene>
<comment type="similarity">
    <text evidence="2">Belongs to the bacterial solute-binding protein 2 family.</text>
</comment>
<sequence length="331" mass="34466">MINRLRFGATALVAVAALTLTACQAGGPASAEKPAECDGVSLTKVGYSPYSNTGGYFPFVERGLKEAFEPCGIAVTTSDPDADSGKQVSGIENLVAAGAKAVVITPTDPKAVSPVAKRLTEQGVLVVGLATSIPEADITFNLDDRAFGMIEGTSAGTWLEENRPEEKPKVAILHQDSGGEPLLDRHQGAIDGIDEVLGQGNWELVSEVEAFQEDTGNAQTSVILQAHPDLDLIIGLNDSSALGAVSAIKSSGRTPGKDVGVVTGGEDKRILEYVLSGEVASTVGLFPVKQGNIIAETILKKSRGESVEREQIVPAELVTSENAQSILDSLS</sequence>
<feature type="chain" id="PRO_5046839715" evidence="4">
    <location>
        <begin position="26"/>
        <end position="331"/>
    </location>
</feature>
<dbReference type="PANTHER" id="PTHR46847">
    <property type="entry name" value="D-ALLOSE-BINDING PERIPLASMIC PROTEIN-RELATED"/>
    <property type="match status" value="1"/>
</dbReference>
<dbReference type="EMBL" id="CP094533">
    <property type="protein sequence ID" value="UOE27047.1"/>
    <property type="molecule type" value="Genomic_DNA"/>
</dbReference>
<dbReference type="PROSITE" id="PS51257">
    <property type="entry name" value="PROKAR_LIPOPROTEIN"/>
    <property type="match status" value="1"/>
</dbReference>
<dbReference type="InterPro" id="IPR025997">
    <property type="entry name" value="SBP_2_dom"/>
</dbReference>
<dbReference type="Gene3D" id="3.40.50.2300">
    <property type="match status" value="2"/>
</dbReference>
<comment type="subcellular location">
    <subcellularLocation>
        <location evidence="1">Cell envelope</location>
    </subcellularLocation>
</comment>
<organism evidence="6 7">
    <name type="scientific">Agromyces soli</name>
    <dbReference type="NCBI Taxonomy" id="659012"/>
    <lineage>
        <taxon>Bacteria</taxon>
        <taxon>Bacillati</taxon>
        <taxon>Actinomycetota</taxon>
        <taxon>Actinomycetes</taxon>
        <taxon>Micrococcales</taxon>
        <taxon>Microbacteriaceae</taxon>
        <taxon>Agromyces</taxon>
    </lineage>
</organism>
<evidence type="ECO:0000313" key="7">
    <source>
        <dbReference type="Proteomes" id="UP000831304"/>
    </source>
</evidence>
<proteinExistence type="inferred from homology"/>
<dbReference type="SUPFAM" id="SSF53822">
    <property type="entry name" value="Periplasmic binding protein-like I"/>
    <property type="match status" value="1"/>
</dbReference>
<dbReference type="RefSeq" id="WP_243569907.1">
    <property type="nucleotide sequence ID" value="NZ_BAAARD010000002.1"/>
</dbReference>
<evidence type="ECO:0000313" key="6">
    <source>
        <dbReference type="EMBL" id="UOE27047.1"/>
    </source>
</evidence>
<dbReference type="CDD" id="cd01536">
    <property type="entry name" value="PBP1_ABC_sugar_binding-like"/>
    <property type="match status" value="1"/>
</dbReference>
<accession>A0ABY4AV36</accession>
<dbReference type="PANTHER" id="PTHR46847:SF1">
    <property type="entry name" value="D-ALLOSE-BINDING PERIPLASMIC PROTEIN-RELATED"/>
    <property type="match status" value="1"/>
</dbReference>